<evidence type="ECO:0000256" key="2">
    <source>
        <dbReference type="ARBA" id="ARBA00022692"/>
    </source>
</evidence>
<dbReference type="InterPro" id="IPR011701">
    <property type="entry name" value="MFS"/>
</dbReference>
<feature type="transmembrane region" description="Helical" evidence="5">
    <location>
        <begin position="162"/>
        <end position="183"/>
    </location>
</feature>
<keyword evidence="3 5" id="KW-1133">Transmembrane helix</keyword>
<feature type="transmembrane region" description="Helical" evidence="5">
    <location>
        <begin position="47"/>
        <end position="67"/>
    </location>
</feature>
<evidence type="ECO:0000256" key="4">
    <source>
        <dbReference type="ARBA" id="ARBA00023136"/>
    </source>
</evidence>
<dbReference type="Proteomes" id="UP001501057">
    <property type="component" value="Unassembled WGS sequence"/>
</dbReference>
<feature type="transmembrane region" description="Helical" evidence="5">
    <location>
        <begin position="215"/>
        <end position="237"/>
    </location>
</feature>
<evidence type="ECO:0000256" key="5">
    <source>
        <dbReference type="SAM" id="Phobius"/>
    </source>
</evidence>
<feature type="domain" description="Major facilitator superfamily (MFS) profile" evidence="6">
    <location>
        <begin position="7"/>
        <end position="389"/>
    </location>
</feature>
<dbReference type="PROSITE" id="PS50850">
    <property type="entry name" value="MFS"/>
    <property type="match status" value="1"/>
</dbReference>
<dbReference type="InterPro" id="IPR036259">
    <property type="entry name" value="MFS_trans_sf"/>
</dbReference>
<evidence type="ECO:0000313" key="7">
    <source>
        <dbReference type="EMBL" id="GAA1754357.1"/>
    </source>
</evidence>
<feature type="transmembrane region" description="Helical" evidence="5">
    <location>
        <begin position="278"/>
        <end position="295"/>
    </location>
</feature>
<dbReference type="RefSeq" id="WP_344204416.1">
    <property type="nucleotide sequence ID" value="NZ_BAAAME010000018.1"/>
</dbReference>
<dbReference type="PANTHER" id="PTHR23527">
    <property type="entry name" value="BLL3282 PROTEIN"/>
    <property type="match status" value="1"/>
</dbReference>
<feature type="transmembrane region" description="Helical" evidence="5">
    <location>
        <begin position="79"/>
        <end position="106"/>
    </location>
</feature>
<feature type="transmembrane region" description="Helical" evidence="5">
    <location>
        <begin position="243"/>
        <end position="266"/>
    </location>
</feature>
<accession>A0ABP4WGN7</accession>
<feature type="transmembrane region" description="Helical" evidence="5">
    <location>
        <begin position="362"/>
        <end position="381"/>
    </location>
</feature>
<gene>
    <name evidence="7" type="ORF">GCM10009710_37100</name>
</gene>
<evidence type="ECO:0000259" key="6">
    <source>
        <dbReference type="PROSITE" id="PS50850"/>
    </source>
</evidence>
<protein>
    <submittedName>
        <fullName evidence="7">MFS transporter</fullName>
    </submittedName>
</protein>
<dbReference type="Pfam" id="PF07690">
    <property type="entry name" value="MFS_1"/>
    <property type="match status" value="1"/>
</dbReference>
<keyword evidence="2 5" id="KW-0812">Transmembrane</keyword>
<dbReference type="PANTHER" id="PTHR23527:SF1">
    <property type="entry name" value="BLL3282 PROTEIN"/>
    <property type="match status" value="1"/>
</dbReference>
<dbReference type="Gene3D" id="1.20.1250.20">
    <property type="entry name" value="MFS general substrate transporter like domains"/>
    <property type="match status" value="2"/>
</dbReference>
<sequence length="390" mass="39973">MRSQNRWVQLAVTTFLLAAVSVGLNAPGFLIPHFHLALDLSLASAGVAAAAPMIGMACFLVVWGALVDRVGERRVLTMGLSLATVGAALAVLATSFSLLVVAFFVIGAASASVHVSSARLVTGWFAPGQRGTAMGIRQSAAPVGIAAAAGSVPNLADRFGTATALMVPVTVLAVGLVACLMLVSNPTRLPRSDPAAQVHLRNPYRGSWRLARVHLVAAMLVVPQVMIWTFMLVWLIVVHDWSVASASVAVAVVQLLGAGGRIAAGWWSDVAKMRMRPIRWIAVAGAVSMFVLASSGDSPVAVVVIVLASIIVVADNGIAATAVAEVSGPYWSGRAQGLQNTGQNAVAAAVPPLGGALIASHGYSAAFLVAGLIGLVAAPFVPVNGEPKPE</sequence>
<evidence type="ECO:0000256" key="1">
    <source>
        <dbReference type="ARBA" id="ARBA00004651"/>
    </source>
</evidence>
<name>A0ABP4WGN7_9ACTN</name>
<reference evidence="8" key="1">
    <citation type="journal article" date="2019" name="Int. J. Syst. Evol. Microbiol.">
        <title>The Global Catalogue of Microorganisms (GCM) 10K type strain sequencing project: providing services to taxonomists for standard genome sequencing and annotation.</title>
        <authorList>
            <consortium name="The Broad Institute Genomics Platform"/>
            <consortium name="The Broad Institute Genome Sequencing Center for Infectious Disease"/>
            <person name="Wu L."/>
            <person name="Ma J."/>
        </authorList>
    </citation>
    <scope>NUCLEOTIDE SEQUENCE [LARGE SCALE GENOMIC DNA]</scope>
    <source>
        <strain evidence="8">JCM 13518</strain>
    </source>
</reference>
<dbReference type="InterPro" id="IPR020846">
    <property type="entry name" value="MFS_dom"/>
</dbReference>
<organism evidence="7 8">
    <name type="scientific">Aeromicrobium alkaliterrae</name>
    <dbReference type="NCBI Taxonomy" id="302168"/>
    <lineage>
        <taxon>Bacteria</taxon>
        <taxon>Bacillati</taxon>
        <taxon>Actinomycetota</taxon>
        <taxon>Actinomycetes</taxon>
        <taxon>Propionibacteriales</taxon>
        <taxon>Nocardioidaceae</taxon>
        <taxon>Aeromicrobium</taxon>
    </lineage>
</organism>
<dbReference type="InterPro" id="IPR052952">
    <property type="entry name" value="MFS-Transporter"/>
</dbReference>
<comment type="subcellular location">
    <subcellularLocation>
        <location evidence="1">Cell membrane</location>
        <topology evidence="1">Multi-pass membrane protein</topology>
    </subcellularLocation>
</comment>
<proteinExistence type="predicted"/>
<keyword evidence="8" id="KW-1185">Reference proteome</keyword>
<dbReference type="EMBL" id="BAAAME010000018">
    <property type="protein sequence ID" value="GAA1754357.1"/>
    <property type="molecule type" value="Genomic_DNA"/>
</dbReference>
<dbReference type="SUPFAM" id="SSF103473">
    <property type="entry name" value="MFS general substrate transporter"/>
    <property type="match status" value="1"/>
</dbReference>
<evidence type="ECO:0000256" key="3">
    <source>
        <dbReference type="ARBA" id="ARBA00022989"/>
    </source>
</evidence>
<comment type="caution">
    <text evidence="7">The sequence shown here is derived from an EMBL/GenBank/DDBJ whole genome shotgun (WGS) entry which is preliminary data.</text>
</comment>
<evidence type="ECO:0000313" key="8">
    <source>
        <dbReference type="Proteomes" id="UP001501057"/>
    </source>
</evidence>
<keyword evidence="4 5" id="KW-0472">Membrane</keyword>